<organism evidence="2 3">
    <name type="scientific">Halobaculum litoreum</name>
    <dbReference type="NCBI Taxonomy" id="3031998"/>
    <lineage>
        <taxon>Archaea</taxon>
        <taxon>Methanobacteriati</taxon>
        <taxon>Methanobacteriota</taxon>
        <taxon>Stenosarchaea group</taxon>
        <taxon>Halobacteria</taxon>
        <taxon>Halobacteriales</taxon>
        <taxon>Haloferacaceae</taxon>
        <taxon>Halobaculum</taxon>
    </lineage>
</organism>
<dbReference type="EMBL" id="JBHSZG010000001">
    <property type="protein sequence ID" value="MFC7137485.1"/>
    <property type="molecule type" value="Genomic_DNA"/>
</dbReference>
<sequence>MAGVRLDGRTEVLRGRQRRARDRPEERPDARGRHARLQQVLRVAAEPGGALDAVALLADGGQLLGDDEGGDRDDDGDEQDHPREERVEQPAGVRAGEQHGHVDRGVRRQRDHDAGHHEHQRRRDGPAVAGEQQPPA</sequence>
<gene>
    <name evidence="2" type="ORF">ACFQRB_15685</name>
</gene>
<feature type="region of interest" description="Disordered" evidence="1">
    <location>
        <begin position="1"/>
        <end position="34"/>
    </location>
</feature>
<evidence type="ECO:0000313" key="2">
    <source>
        <dbReference type="EMBL" id="MFC7137485.1"/>
    </source>
</evidence>
<name>A0ABD5XWN3_9EURY</name>
<reference evidence="2 3" key="1">
    <citation type="journal article" date="2019" name="Int. J. Syst. Evol. Microbiol.">
        <title>The Global Catalogue of Microorganisms (GCM) 10K type strain sequencing project: providing services to taxonomists for standard genome sequencing and annotation.</title>
        <authorList>
            <consortium name="The Broad Institute Genomics Platform"/>
            <consortium name="The Broad Institute Genome Sequencing Center for Infectious Disease"/>
            <person name="Wu L."/>
            <person name="Ma J."/>
        </authorList>
    </citation>
    <scope>NUCLEOTIDE SEQUENCE [LARGE SCALE GENOMIC DNA]</scope>
    <source>
        <strain evidence="2 3">DT92</strain>
    </source>
</reference>
<dbReference type="GeneID" id="81120451"/>
<dbReference type="AlphaFoldDB" id="A0ABD5XWN3"/>
<feature type="compositionally biased region" description="Acidic residues" evidence="1">
    <location>
        <begin position="65"/>
        <end position="78"/>
    </location>
</feature>
<keyword evidence="3" id="KW-1185">Reference proteome</keyword>
<feature type="compositionally biased region" description="Basic and acidic residues" evidence="1">
    <location>
        <begin position="79"/>
        <end position="88"/>
    </location>
</feature>
<evidence type="ECO:0000313" key="3">
    <source>
        <dbReference type="Proteomes" id="UP001596368"/>
    </source>
</evidence>
<accession>A0ABD5XWN3</accession>
<feature type="compositionally biased region" description="Basic and acidic residues" evidence="1">
    <location>
        <begin position="96"/>
        <end position="125"/>
    </location>
</feature>
<dbReference type="RefSeq" id="WP_284013317.1">
    <property type="nucleotide sequence ID" value="NZ_CP126156.1"/>
</dbReference>
<feature type="compositionally biased region" description="Basic and acidic residues" evidence="1">
    <location>
        <begin position="22"/>
        <end position="32"/>
    </location>
</feature>
<comment type="caution">
    <text evidence="2">The sequence shown here is derived from an EMBL/GenBank/DDBJ whole genome shotgun (WGS) entry which is preliminary data.</text>
</comment>
<protein>
    <submittedName>
        <fullName evidence="2">Uncharacterized protein</fullName>
    </submittedName>
</protein>
<feature type="region of interest" description="Disordered" evidence="1">
    <location>
        <begin position="61"/>
        <end position="136"/>
    </location>
</feature>
<evidence type="ECO:0000256" key="1">
    <source>
        <dbReference type="SAM" id="MobiDB-lite"/>
    </source>
</evidence>
<feature type="compositionally biased region" description="Basic and acidic residues" evidence="1">
    <location>
        <begin position="1"/>
        <end position="14"/>
    </location>
</feature>
<dbReference type="Proteomes" id="UP001596368">
    <property type="component" value="Unassembled WGS sequence"/>
</dbReference>
<proteinExistence type="predicted"/>